<organism evidence="1 2">
    <name type="scientific">Maribacter litoralis</name>
    <dbReference type="NCBI Taxonomy" id="2059726"/>
    <lineage>
        <taxon>Bacteria</taxon>
        <taxon>Pseudomonadati</taxon>
        <taxon>Bacteroidota</taxon>
        <taxon>Flavobacteriia</taxon>
        <taxon>Flavobacteriales</taxon>
        <taxon>Flavobacteriaceae</taxon>
        <taxon>Maribacter</taxon>
    </lineage>
</organism>
<evidence type="ECO:0000313" key="2">
    <source>
        <dbReference type="Proteomes" id="UP000430202"/>
    </source>
</evidence>
<reference evidence="1 2" key="1">
    <citation type="submission" date="2019-10" db="EMBL/GenBank/DDBJ databases">
        <authorList>
            <person name="Karimi E."/>
        </authorList>
    </citation>
    <scope>NUCLEOTIDE SEQUENCE [LARGE SCALE GENOMIC DNA]</scope>
    <source>
        <strain evidence="1">Maribacter sp. 151</strain>
    </source>
</reference>
<dbReference type="Proteomes" id="UP000430202">
    <property type="component" value="Unassembled WGS sequence"/>
</dbReference>
<keyword evidence="2" id="KW-1185">Reference proteome</keyword>
<protein>
    <submittedName>
        <fullName evidence="1">Uncharacterized protein</fullName>
    </submittedName>
</protein>
<gene>
    <name evidence="1" type="ORF">MARI151_20417</name>
</gene>
<proteinExistence type="predicted"/>
<sequence>MLFFYFIDFEFSFETEVLKKGIRTIELVIFLLPSALAFSVVKDVLFDLNYKKYKIQYCVGPIKFGKWKKLPEIEYVSVFKQPLANGNFVFEANLWYSTNKHFNIFESELKNPVFLLGKNVAKALNVDLLDATVPNDYKWIEIEN</sequence>
<dbReference type="AlphaFoldDB" id="A0A653Q244"/>
<dbReference type="EMBL" id="CABWLR010000002">
    <property type="protein sequence ID" value="VXB36181.1"/>
    <property type="molecule type" value="Genomic_DNA"/>
</dbReference>
<name>A0A653Q244_9FLAO</name>
<accession>A0A653Q244</accession>
<evidence type="ECO:0000313" key="1">
    <source>
        <dbReference type="EMBL" id="VXB36181.1"/>
    </source>
</evidence>